<keyword evidence="2" id="KW-1133">Transmembrane helix</keyword>
<keyword evidence="4" id="KW-1185">Reference proteome</keyword>
<feature type="region of interest" description="Disordered" evidence="1">
    <location>
        <begin position="288"/>
        <end position="353"/>
    </location>
</feature>
<comment type="caution">
    <text evidence="3">The sequence shown here is derived from an EMBL/GenBank/DDBJ whole genome shotgun (WGS) entry which is preliminary data.</text>
</comment>
<dbReference type="AlphaFoldDB" id="A0A370U2V1"/>
<evidence type="ECO:0000313" key="3">
    <source>
        <dbReference type="EMBL" id="RDL42085.1"/>
    </source>
</evidence>
<name>A0A370U2V1_9HELO</name>
<protein>
    <submittedName>
        <fullName evidence="3">Uncharacterized protein</fullName>
    </submittedName>
</protein>
<gene>
    <name evidence="3" type="ORF">BP5553_02064</name>
</gene>
<sequence>MVAPFFSSWDLWEQMTFVLGVAIFGVFCVGYGKLIWRNKLVKKQEVADEEKRIRIQELRTSGQIIESRKSHDIPFGVRAIQSGIQVEGIWISTTSIPIPSEINLENGSGTSGTTATSGSSMSGQAGKTSQQGGRSNLKGKGSARSSIDRTFEDATGSDATGARQSYKPLRESHLRYSSYGDSQFNEETLEQLGGNSTPKKKIYTHRPRGSRNVDREADSSSVADNEHSSGTSSDSDATLSGNRILVGNKQYQSSAARDMSHGEEATVLTKIPSGKPIGEYFPFRGSKGQYSSVPIDPPTLGGADPYSDPSRTSMDCNQPRSHDTWAGEESRVSQETQPARQSRDPSPPPFVPGELHINKSVRKVNSGFQVLPAGTFGVPAELQNVDLEGRYNPEYDSTDRRQSKLQKKRRSSIIGRRISGT</sequence>
<feature type="compositionally biased region" description="Basic and acidic residues" evidence="1">
    <location>
        <begin position="320"/>
        <end position="332"/>
    </location>
</feature>
<evidence type="ECO:0000313" key="4">
    <source>
        <dbReference type="Proteomes" id="UP000254866"/>
    </source>
</evidence>
<reference evidence="3 4" key="1">
    <citation type="journal article" date="2018" name="IMA Fungus">
        <title>IMA Genome-F 9: Draft genome sequence of Annulohypoxylon stygium, Aspergillus mulundensis, Berkeleyomyces basicola (syn. Thielaviopsis basicola), Ceratocystis smalleyi, two Cercospora beticola strains, Coleophoma cylindrospora, Fusarium fracticaudum, Phialophora cf. hyalina, and Morchella septimelata.</title>
        <authorList>
            <person name="Wingfield B.D."/>
            <person name="Bills G.F."/>
            <person name="Dong Y."/>
            <person name="Huang W."/>
            <person name="Nel W.J."/>
            <person name="Swalarsk-Parry B.S."/>
            <person name="Vaghefi N."/>
            <person name="Wilken P.M."/>
            <person name="An Z."/>
            <person name="de Beer Z.W."/>
            <person name="De Vos L."/>
            <person name="Chen L."/>
            <person name="Duong T.A."/>
            <person name="Gao Y."/>
            <person name="Hammerbacher A."/>
            <person name="Kikkert J.R."/>
            <person name="Li Y."/>
            <person name="Li H."/>
            <person name="Li K."/>
            <person name="Li Q."/>
            <person name="Liu X."/>
            <person name="Ma X."/>
            <person name="Naidoo K."/>
            <person name="Pethybridge S.J."/>
            <person name="Sun J."/>
            <person name="Steenkamp E.T."/>
            <person name="van der Nest M.A."/>
            <person name="van Wyk S."/>
            <person name="Wingfield M.J."/>
            <person name="Xiong C."/>
            <person name="Yue Q."/>
            <person name="Zhang X."/>
        </authorList>
    </citation>
    <scope>NUCLEOTIDE SEQUENCE [LARGE SCALE GENOMIC DNA]</scope>
    <source>
        <strain evidence="3 4">BP 5553</strain>
    </source>
</reference>
<dbReference type="OrthoDB" id="5426165at2759"/>
<feature type="region of interest" description="Disordered" evidence="1">
    <location>
        <begin position="101"/>
        <end position="169"/>
    </location>
</feature>
<feature type="compositionally biased region" description="Basic and acidic residues" evidence="1">
    <location>
        <begin position="389"/>
        <end position="402"/>
    </location>
</feature>
<keyword evidence="2" id="KW-0812">Transmembrane</keyword>
<dbReference type="GeneID" id="43594913"/>
<feature type="compositionally biased region" description="Low complexity" evidence="1">
    <location>
        <begin position="107"/>
        <end position="126"/>
    </location>
</feature>
<feature type="compositionally biased region" description="Polar residues" evidence="1">
    <location>
        <begin position="219"/>
        <end position="240"/>
    </location>
</feature>
<dbReference type="PANTHER" id="PTHR40623:SF2">
    <property type="entry name" value="INTEGRAL MEMBRANE PROTEIN"/>
    <property type="match status" value="1"/>
</dbReference>
<evidence type="ECO:0000256" key="1">
    <source>
        <dbReference type="SAM" id="MobiDB-lite"/>
    </source>
</evidence>
<feature type="region of interest" description="Disordered" evidence="1">
    <location>
        <begin position="389"/>
        <end position="421"/>
    </location>
</feature>
<accession>A0A370U2V1</accession>
<keyword evidence="2" id="KW-0472">Membrane</keyword>
<feature type="compositionally biased region" description="Basic residues" evidence="1">
    <location>
        <begin position="198"/>
        <end position="209"/>
    </location>
</feature>
<feature type="compositionally biased region" description="Polar residues" evidence="1">
    <location>
        <begin position="309"/>
        <end position="319"/>
    </location>
</feature>
<dbReference type="Proteomes" id="UP000254866">
    <property type="component" value="Unassembled WGS sequence"/>
</dbReference>
<feature type="transmembrane region" description="Helical" evidence="2">
    <location>
        <begin position="15"/>
        <end position="36"/>
    </location>
</feature>
<dbReference type="PANTHER" id="PTHR40623">
    <property type="entry name" value="INTEGRAL MEMBRANE PROTEIN"/>
    <property type="match status" value="1"/>
</dbReference>
<dbReference type="RefSeq" id="XP_031874741.1">
    <property type="nucleotide sequence ID" value="XM_032010687.1"/>
</dbReference>
<dbReference type="STRING" id="2656787.A0A370U2V1"/>
<feature type="region of interest" description="Disordered" evidence="1">
    <location>
        <begin position="189"/>
        <end position="240"/>
    </location>
</feature>
<organism evidence="3 4">
    <name type="scientific">Venustampulla echinocandica</name>
    <dbReference type="NCBI Taxonomy" id="2656787"/>
    <lineage>
        <taxon>Eukaryota</taxon>
        <taxon>Fungi</taxon>
        <taxon>Dikarya</taxon>
        <taxon>Ascomycota</taxon>
        <taxon>Pezizomycotina</taxon>
        <taxon>Leotiomycetes</taxon>
        <taxon>Helotiales</taxon>
        <taxon>Pleuroascaceae</taxon>
        <taxon>Venustampulla</taxon>
    </lineage>
</organism>
<feature type="compositionally biased region" description="Low complexity" evidence="1">
    <location>
        <begin position="412"/>
        <end position="421"/>
    </location>
</feature>
<proteinExistence type="predicted"/>
<evidence type="ECO:0000256" key="2">
    <source>
        <dbReference type="SAM" id="Phobius"/>
    </source>
</evidence>
<dbReference type="EMBL" id="NPIC01000001">
    <property type="protein sequence ID" value="RDL42085.1"/>
    <property type="molecule type" value="Genomic_DNA"/>
</dbReference>